<feature type="region of interest" description="Disordered" evidence="1">
    <location>
        <begin position="1"/>
        <end position="258"/>
    </location>
</feature>
<feature type="compositionally biased region" description="Basic and acidic residues" evidence="1">
    <location>
        <begin position="200"/>
        <end position="213"/>
    </location>
</feature>
<evidence type="ECO:0000256" key="1">
    <source>
        <dbReference type="SAM" id="MobiDB-lite"/>
    </source>
</evidence>
<feature type="compositionally biased region" description="Basic and acidic residues" evidence="1">
    <location>
        <begin position="98"/>
        <end position="127"/>
    </location>
</feature>
<proteinExistence type="predicted"/>
<organism evidence="3 4">
    <name type="scientific">Ovis ammon polii</name>
    <dbReference type="NCBI Taxonomy" id="230172"/>
    <lineage>
        <taxon>Eukaryota</taxon>
        <taxon>Metazoa</taxon>
        <taxon>Chordata</taxon>
        <taxon>Craniata</taxon>
        <taxon>Vertebrata</taxon>
        <taxon>Euteleostomi</taxon>
        <taxon>Mammalia</taxon>
        <taxon>Eutheria</taxon>
        <taxon>Laurasiatheria</taxon>
        <taxon>Artiodactyla</taxon>
        <taxon>Ruminantia</taxon>
        <taxon>Pecora</taxon>
        <taxon>Bovidae</taxon>
        <taxon>Caprinae</taxon>
        <taxon>Ovis</taxon>
    </lineage>
</organism>
<feature type="domain" description="SAM" evidence="2">
    <location>
        <begin position="593"/>
        <end position="640"/>
    </location>
</feature>
<accession>A0AAD4U6N8</accession>
<dbReference type="PANTHER" id="PTHR47302">
    <property type="entry name" value="STERILE ALPHA MOTIF DOMAIN-CONTAINING PROTEIN 3"/>
    <property type="match status" value="1"/>
</dbReference>
<feature type="compositionally biased region" description="Acidic residues" evidence="1">
    <location>
        <begin position="240"/>
        <end position="256"/>
    </location>
</feature>
<evidence type="ECO:0000259" key="2">
    <source>
        <dbReference type="PROSITE" id="PS50105"/>
    </source>
</evidence>
<reference evidence="3" key="1">
    <citation type="submission" date="2022-03" db="EMBL/GenBank/DDBJ databases">
        <title>Genomic analyses of argali, domestic sheep and their hybrids provide insights into chromosomal evolution, heterosis and genetic basis of agronomic traits.</title>
        <authorList>
            <person name="Li M."/>
        </authorList>
    </citation>
    <scope>NUCLEOTIDE SEQUENCE</scope>
    <source>
        <strain evidence="3">CAU-MHL-2022a</strain>
        <tissue evidence="3">Skin</tissue>
    </source>
</reference>
<dbReference type="SMART" id="SM00454">
    <property type="entry name" value="SAM"/>
    <property type="match status" value="1"/>
</dbReference>
<dbReference type="Pfam" id="PF13846">
    <property type="entry name" value="DUF4196"/>
    <property type="match status" value="1"/>
</dbReference>
<dbReference type="InterPro" id="IPR001660">
    <property type="entry name" value="SAM"/>
</dbReference>
<dbReference type="Pfam" id="PF13926">
    <property type="entry name" value="DUF4211"/>
    <property type="match status" value="1"/>
</dbReference>
<dbReference type="AlphaFoldDB" id="A0AAD4U6N8"/>
<feature type="compositionally biased region" description="Basic and acidic residues" evidence="1">
    <location>
        <begin position="1"/>
        <end position="27"/>
    </location>
</feature>
<dbReference type="InterPro" id="IPR013761">
    <property type="entry name" value="SAM/pointed_sf"/>
</dbReference>
<dbReference type="PROSITE" id="PS50105">
    <property type="entry name" value="SAM_DOMAIN"/>
    <property type="match status" value="1"/>
</dbReference>
<gene>
    <name evidence="3" type="ORF">MG293_010664</name>
</gene>
<dbReference type="Gene3D" id="1.10.150.50">
    <property type="entry name" value="Transcription Factor, Ets-1"/>
    <property type="match status" value="1"/>
</dbReference>
<feature type="compositionally biased region" description="Polar residues" evidence="1">
    <location>
        <begin position="82"/>
        <end position="96"/>
    </location>
</feature>
<feature type="compositionally biased region" description="Basic and acidic residues" evidence="1">
    <location>
        <begin position="39"/>
        <end position="74"/>
    </location>
</feature>
<name>A0AAD4U6N8_OVIAM</name>
<feature type="compositionally biased region" description="Basic and acidic residues" evidence="1">
    <location>
        <begin position="222"/>
        <end position="239"/>
    </location>
</feature>
<dbReference type="SUPFAM" id="SSF47769">
    <property type="entry name" value="SAM/Pointed domain"/>
    <property type="match status" value="1"/>
</dbReference>
<evidence type="ECO:0000313" key="3">
    <source>
        <dbReference type="EMBL" id="KAI4539272.1"/>
    </source>
</evidence>
<feature type="region of interest" description="Disordered" evidence="1">
    <location>
        <begin position="658"/>
        <end position="688"/>
    </location>
</feature>
<keyword evidence="4" id="KW-1185">Reference proteome</keyword>
<dbReference type="Proteomes" id="UP001214576">
    <property type="component" value="Unassembled WGS sequence"/>
</dbReference>
<evidence type="ECO:0000313" key="4">
    <source>
        <dbReference type="Proteomes" id="UP001214576"/>
    </source>
</evidence>
<dbReference type="InterPro" id="IPR042812">
    <property type="entry name" value="SAMD3"/>
</dbReference>
<dbReference type="InterPro" id="IPR025451">
    <property type="entry name" value="DUF4211"/>
</dbReference>
<dbReference type="EMBL" id="JAKZEL010000011">
    <property type="protein sequence ID" value="KAI4539272.1"/>
    <property type="molecule type" value="Genomic_DNA"/>
</dbReference>
<dbReference type="PANTHER" id="PTHR47302:SF1">
    <property type="entry name" value="STERILE ALPHA MOTIF DOMAIN-CONTAINING PROTEIN 3"/>
    <property type="match status" value="1"/>
</dbReference>
<protein>
    <recommendedName>
        <fullName evidence="2">SAM domain-containing protein</fullName>
    </recommendedName>
</protein>
<comment type="caution">
    <text evidence="3">The sequence shown here is derived from an EMBL/GenBank/DDBJ whole genome shotgun (WGS) entry which is preliminary data.</text>
</comment>
<sequence>MVHVRRYETRKNSKTQGHEQKSRVDWRRTKRSVAQLCESGDKLQSDESVDSEEHPDSSKGSDHIKKPENTRELKLINVEGEGNSSKHLINTDNSSTYEEEKNKTKHGHIDLADHEKGSGQEEGDLRKHTGQITEEDLEEEHIKRGKRKRISSVMSDSDESDDSDILARKVGVKHPRRVVEDECSSVEMEQNIPEKTSASRKREQLQKLEELSKQRSRQRRNSGRDFEDSEKKSSPRSDENDVEEEEEEDNDYEFGEDGDHYIIDGFVVQDEEGDEENKSQRGEQLTTSQRKSIKQNSLCSFSDHYTHFERVVKALLINAPGGSFLGTLYSGTRQKSYAQDMLTSLYYLDNRFVQPRLENLVSRSRWKEQYKERVENYSRYYSFYSKENFQHPIPTASSRMNRLCRGGAPLPISKPLPEAEVAWGEKKALPPLLLRLFTGNHSNFWQEAAGRKENQKYFYCSCKLFLQQNSSWKKLKLDLKNHLKLTAAHSFQDEDTLPGWRSCFHDCQTGNASVDGSMYSFPIDEKKCNFQMCIRKTIILKKLSIESLKESAKERLRLLIAKIKQKNNSQKEKLKNPLFILQVYLQDTAMETWSVDQVCSWLVEKNLGELVHRFQEEEVSGAALLALNDRMVQQLVKKIGHQAVLMDLIKKYKQKSQELKSPGETAPVTQAEDEQSSSPASGEEQMPSFYPADNLDNGLIDHRVLKQRRKVRHILARNKALQWTKSYVLPEFPYDVKCMLAEQKCPDHSMRIRIIEFLQADMTKYLEGSLYPTTQQYNDVVNALLQAHPFLDEDGCGFFLWKRALKDRFKYVRRPIEDDEQVMRNKCKFGHRRGQTRKSLADIRFNEIKTIQIKEEAVCLDSEVDEHINWFQQEYVKTEKDWREIDKRMSQTLEIRRKLIGGRTPLKDVLKMFPFLQCPYQLFREFQLLTRTDIYKKIRHILESYSENILASLSLVDNPINIALQEKMKQHTDEDMLKR</sequence>
<dbReference type="Pfam" id="PF00536">
    <property type="entry name" value="SAM_1"/>
    <property type="match status" value="1"/>
</dbReference>
<dbReference type="InterPro" id="IPR025244">
    <property type="entry name" value="CCDC82"/>
</dbReference>